<dbReference type="GO" id="GO:0003677">
    <property type="term" value="F:DNA binding"/>
    <property type="evidence" value="ECO:0007669"/>
    <property type="project" value="InterPro"/>
</dbReference>
<evidence type="ECO:0000313" key="2">
    <source>
        <dbReference type="Proteomes" id="UP000070444"/>
    </source>
</evidence>
<dbReference type="CDD" id="cd12148">
    <property type="entry name" value="fungal_TF_MHR"/>
    <property type="match status" value="1"/>
</dbReference>
<keyword evidence="2" id="KW-1185">Reference proteome</keyword>
<dbReference type="EMBL" id="KQ964511">
    <property type="protein sequence ID" value="KXN70176.1"/>
    <property type="molecule type" value="Genomic_DNA"/>
</dbReference>
<dbReference type="GO" id="GO:0006351">
    <property type="term" value="P:DNA-templated transcription"/>
    <property type="evidence" value="ECO:0007669"/>
    <property type="project" value="InterPro"/>
</dbReference>
<evidence type="ECO:0000313" key="1">
    <source>
        <dbReference type="EMBL" id="KXN70176.1"/>
    </source>
</evidence>
<proteinExistence type="predicted"/>
<protein>
    <recommendedName>
        <fullName evidence="3">Transcription factor domain-containing protein</fullName>
    </recommendedName>
</protein>
<organism evidence="1 2">
    <name type="scientific">Conidiobolus coronatus (strain ATCC 28846 / CBS 209.66 / NRRL 28638)</name>
    <name type="common">Delacroixia coronata</name>
    <dbReference type="NCBI Taxonomy" id="796925"/>
    <lineage>
        <taxon>Eukaryota</taxon>
        <taxon>Fungi</taxon>
        <taxon>Fungi incertae sedis</taxon>
        <taxon>Zoopagomycota</taxon>
        <taxon>Entomophthoromycotina</taxon>
        <taxon>Entomophthoromycetes</taxon>
        <taxon>Entomophthorales</taxon>
        <taxon>Ancylistaceae</taxon>
        <taxon>Conidiobolus</taxon>
    </lineage>
</organism>
<name>A0A137P589_CONC2</name>
<evidence type="ECO:0008006" key="3">
    <source>
        <dbReference type="Google" id="ProtNLM"/>
    </source>
</evidence>
<accession>A0A137P589</accession>
<gene>
    <name evidence="1" type="ORF">CONCODRAFT_17855</name>
</gene>
<dbReference type="GO" id="GO:0008270">
    <property type="term" value="F:zinc ion binding"/>
    <property type="evidence" value="ECO:0007669"/>
    <property type="project" value="InterPro"/>
</dbReference>
<dbReference type="Proteomes" id="UP000070444">
    <property type="component" value="Unassembled WGS sequence"/>
</dbReference>
<sequence>MKVLSSLIEYKVCKKCQVKITRSSSYCKGCQLKLDQAVRFFAYDQEPAPKTNKKKVIQENVWVVNPSTTKKHIQVTQICPLERNTFTHLTNTGFESLEHFSNYIINSDKVCISQTILTLSWDLKSMPHINWILDSNQNIIPAVNAVKNTDAYQIPPVARSLQILTNPVFWEELIRLYITKFHSIVPVFNLKYFNPRTMDQALLSAIYFCGYQFYEHKTDQLSEYMESFSQSNLKRIRFKPSMVNAQALVIYSYVYKNQGNLALGRIYDTHLIKMCECLGIHIDSNLFDEPSNHNRRILFLRMATVNHNMNGGLKPYLCFVPDLPEYNSSLYHESWQTLPTAFSHYGDLDPAKRELDATFTSINHEFSNQILYLLSIKKEYKLTKEEYQALGKSNLEQLTIIFNAHMEKYELLRLKYPMYGTEIDGFINLLKLSYYGMSITIVDQLKIMQKKSEKYALSKIYDACNELTELTLSSAGNDIYSQFYVYLTCLTYISYYKHLNKAQKLVANTKFQKIYEKLLPMENLNNFIYLIIQIGKKLINE</sequence>
<reference evidence="1 2" key="1">
    <citation type="journal article" date="2015" name="Genome Biol. Evol.">
        <title>Phylogenomic analyses indicate that early fungi evolved digesting cell walls of algal ancestors of land plants.</title>
        <authorList>
            <person name="Chang Y."/>
            <person name="Wang S."/>
            <person name="Sekimoto S."/>
            <person name="Aerts A.L."/>
            <person name="Choi C."/>
            <person name="Clum A."/>
            <person name="LaButti K.M."/>
            <person name="Lindquist E.A."/>
            <person name="Yee Ngan C."/>
            <person name="Ohm R.A."/>
            <person name="Salamov A.A."/>
            <person name="Grigoriev I.V."/>
            <person name="Spatafora J.W."/>
            <person name="Berbee M.L."/>
        </authorList>
    </citation>
    <scope>NUCLEOTIDE SEQUENCE [LARGE SCALE GENOMIC DNA]</scope>
    <source>
        <strain evidence="1 2">NRRL 28638</strain>
    </source>
</reference>
<dbReference type="AlphaFoldDB" id="A0A137P589"/>